<evidence type="ECO:0000313" key="1">
    <source>
        <dbReference type="EMBL" id="QEE17413.1"/>
    </source>
</evidence>
<dbReference type="GeneID" id="41331218"/>
<dbReference type="OrthoDB" id="64834at2157"/>
<organism evidence="1 2">
    <name type="scientific">Promethearchaeum syntrophicum</name>
    <dbReference type="NCBI Taxonomy" id="2594042"/>
    <lineage>
        <taxon>Archaea</taxon>
        <taxon>Promethearchaeati</taxon>
        <taxon>Promethearchaeota</taxon>
        <taxon>Promethearchaeia</taxon>
        <taxon>Promethearchaeales</taxon>
        <taxon>Promethearchaeaceae</taxon>
        <taxon>Promethearchaeum</taxon>
    </lineage>
</organism>
<dbReference type="Proteomes" id="UP000321408">
    <property type="component" value="Chromosome"/>
</dbReference>
<dbReference type="InterPro" id="IPR036918">
    <property type="entry name" value="Pyrv_Knase_C_sf"/>
</dbReference>
<reference evidence="1 2" key="1">
    <citation type="journal article" date="2020" name="Nature">
        <title>Isolation of an archaeon at the prokaryote-eukaryote interface.</title>
        <authorList>
            <person name="Imachi H."/>
            <person name="Nobu M.K."/>
            <person name="Nakahara N."/>
            <person name="Morono Y."/>
            <person name="Ogawara M."/>
            <person name="Takaki Y."/>
            <person name="Takano Y."/>
            <person name="Uematsu K."/>
            <person name="Ikuta T."/>
            <person name="Ito M."/>
            <person name="Matsui Y."/>
            <person name="Miyazaki M."/>
            <person name="Murata K."/>
            <person name="Saito Y."/>
            <person name="Sakai S."/>
            <person name="Song C."/>
            <person name="Tasumi E."/>
            <person name="Yamanaka Y."/>
            <person name="Yamaguchi T."/>
            <person name="Kamagata Y."/>
            <person name="Tamaki H."/>
            <person name="Takai K."/>
        </authorList>
    </citation>
    <scope>NUCLEOTIDE SEQUENCE [LARGE SCALE GENOMIC DNA]</scope>
    <source>
        <strain evidence="1 2">MK-D1</strain>
    </source>
</reference>
<reference evidence="1 2" key="2">
    <citation type="journal article" date="2024" name="Int. J. Syst. Evol. Microbiol.">
        <title>Promethearchaeum syntrophicum gen. nov., sp. nov., an anaerobic, obligately syntrophic archaeon, the first isolate of the lineage 'Asgard' archaea, and proposal of the new archaeal phylum Promethearchaeota phyl. nov. and kingdom Promethearchaeati regn. nov.</title>
        <authorList>
            <person name="Imachi H."/>
            <person name="Nobu M.K."/>
            <person name="Kato S."/>
            <person name="Takaki Y."/>
            <person name="Miyazaki M."/>
            <person name="Miyata M."/>
            <person name="Ogawara M."/>
            <person name="Saito Y."/>
            <person name="Sakai S."/>
            <person name="Tahara Y.O."/>
            <person name="Takano Y."/>
            <person name="Tasumi E."/>
            <person name="Uematsu K."/>
            <person name="Yoshimura T."/>
            <person name="Itoh T."/>
            <person name="Ohkuma M."/>
            <person name="Takai K."/>
        </authorList>
    </citation>
    <scope>NUCLEOTIDE SEQUENCE [LARGE SCALE GENOMIC DNA]</scope>
    <source>
        <strain evidence="1 2">MK-D1</strain>
    </source>
</reference>
<gene>
    <name evidence="1" type="ORF">DSAG12_03250</name>
</gene>
<protein>
    <submittedName>
        <fullName evidence="1">Pyruvate kinase alpha/beta domain-containing protein</fullName>
    </submittedName>
</protein>
<dbReference type="KEGG" id="psyt:DSAG12_03250"/>
<keyword evidence="1" id="KW-0808">Transferase</keyword>
<dbReference type="Gene3D" id="3.40.1380.20">
    <property type="entry name" value="Pyruvate kinase, C-terminal domain"/>
    <property type="match status" value="1"/>
</dbReference>
<proteinExistence type="predicted"/>
<keyword evidence="1" id="KW-0418">Kinase</keyword>
<dbReference type="RefSeq" id="WP_147664307.1">
    <property type="nucleotide sequence ID" value="NZ_CP042905.2"/>
</dbReference>
<keyword evidence="1" id="KW-0670">Pyruvate</keyword>
<name>A0A5B9DF49_9ARCH</name>
<dbReference type="SUPFAM" id="SSF52935">
    <property type="entry name" value="PK C-terminal domain-like"/>
    <property type="match status" value="1"/>
</dbReference>
<accession>A0A5B9DF49</accession>
<sequence length="190" mass="20939">MPELKFKIFDSPGKENTKETLELAKFNADLLNIKKILIASTTGDTINQAITIFDPSIYELIVITHNYGFRKDAEQKFPAKLRNDLEKQKVKIITGVLAFSGVGSSLLRKYQQYDSTAMFSTLLRTIICQGIKVVMEIVLMACDAGAIKVGEDVISIAGTGRGADTCCLIKSTSTRLFEDLRVKAILAKPT</sequence>
<dbReference type="AlphaFoldDB" id="A0A5B9DF49"/>
<dbReference type="EMBL" id="CP042905">
    <property type="protein sequence ID" value="QEE17413.1"/>
    <property type="molecule type" value="Genomic_DNA"/>
</dbReference>
<keyword evidence="2" id="KW-1185">Reference proteome</keyword>
<evidence type="ECO:0000313" key="2">
    <source>
        <dbReference type="Proteomes" id="UP000321408"/>
    </source>
</evidence>
<dbReference type="GO" id="GO:0016301">
    <property type="term" value="F:kinase activity"/>
    <property type="evidence" value="ECO:0007669"/>
    <property type="project" value="UniProtKB-KW"/>
</dbReference>